<dbReference type="SUPFAM" id="SSF57997">
    <property type="entry name" value="Tropomyosin"/>
    <property type="match status" value="1"/>
</dbReference>
<comment type="caution">
    <text evidence="4">The sequence shown here is derived from an EMBL/GenBank/DDBJ whole genome shotgun (WGS) entry which is preliminary data.</text>
</comment>
<keyword evidence="1" id="KW-0175">Coiled coil</keyword>
<protein>
    <submittedName>
        <fullName evidence="4">Uncharacterized protein</fullName>
    </submittedName>
</protein>
<name>A0ABQ8JU46_DERPT</name>
<sequence>ETTLALIEEFQHFKLQINEHLRELETLLERFKSIIRINYPIDRNLEQSMMNKLATSTTLSATRTELSSTRIDNGSDDIRTVLTDIDQHLSILKEIEQRNSFVCESFSREIRSRDEALLEKMRQINMMNHELATMQAKIQHLIMKNSQLENEIKYFKTASSFTTTEASSTPVGVNDLERIHHQIIMDQHHHHHSQQQGQGQMGHGSLIGCQGQPLQPPPPPSPLTSMTIESKLMNNNGTGFNAIYHDLLLQYRKIEQLIQQGRTYKVNDYSNNGANSSLNVDDDDNNANTSYQQQQSMLKHVDQSIMMRNIDGTNGSSLIDNDSAMKETEQSSLINTPATVVEVPLMSNHHLTTNQQDNQHEQQQEDKIRDEQKSVDNNTNHHNQHHQQSSVIIDENEDVVATSIKAYEHFVKMQHDLETLMKKENEYRNRIVELEQENQRLDQKVKDDEFSLSDVQYELDILKHNYELEIESFSTAINERESLIEKLQQKMQSLKGRYVKLDERLKASGKTEIELQARIEELEGRLKYEELKEQTLIDSRLNEMKQKLDDQQHDYQVEINNLKTDLACAESVTKELRSKIDELETSLKNMASAEFEDEFVYYKNQIDNLVKELDKEKQERQRQQEQFEQTIRLKDKHLDQAKEQMKKEKDSMIREKTEYEQRFRKMMTKMKSKETEIKQLQEKVMTLNEKFKPQQQPDKSDSESNTGNNNNNSSDRTEGQLMAELALNEIKLSEMTNRLDDQQEQLKEMGNQLENERQRRRQLETFYLNSLNNHHNGDVDYQYYRMFMDNDDTGMNLIHNLNIQKNGKLRSMDFWQQDDDHHHYGSNNNAYHPYSQSSLALSMDDIHQQQSFSGHNDNEMSFSTATKRWLRRQKNILLFGQTRSKVNRLIIIVYLILIHYLIFLYYYSDTNQHQANDDNDGEQQFIIQNEPQSSFIVQDDDP</sequence>
<feature type="compositionally biased region" description="Polar residues" evidence="2">
    <location>
        <begin position="267"/>
        <end position="278"/>
    </location>
</feature>
<feature type="region of interest" description="Disordered" evidence="2">
    <location>
        <begin position="691"/>
        <end position="718"/>
    </location>
</feature>
<accession>A0ABQ8JU46</accession>
<feature type="region of interest" description="Disordered" evidence="2">
    <location>
        <begin position="267"/>
        <end position="290"/>
    </location>
</feature>
<evidence type="ECO:0000313" key="4">
    <source>
        <dbReference type="EMBL" id="KAH9425816.1"/>
    </source>
</evidence>
<proteinExistence type="predicted"/>
<evidence type="ECO:0000256" key="3">
    <source>
        <dbReference type="SAM" id="Phobius"/>
    </source>
</evidence>
<evidence type="ECO:0000256" key="2">
    <source>
        <dbReference type="SAM" id="MobiDB-lite"/>
    </source>
</evidence>
<keyword evidence="3" id="KW-0472">Membrane</keyword>
<reference evidence="4 5" key="1">
    <citation type="journal article" date="2018" name="J. Allergy Clin. Immunol.">
        <title>High-quality assembly of Dermatophagoides pteronyssinus genome and transcriptome reveals a wide range of novel allergens.</title>
        <authorList>
            <person name="Liu X.Y."/>
            <person name="Yang K.Y."/>
            <person name="Wang M.Q."/>
            <person name="Kwok J.S."/>
            <person name="Zeng X."/>
            <person name="Yang Z."/>
            <person name="Xiao X.J."/>
            <person name="Lau C.P."/>
            <person name="Li Y."/>
            <person name="Huang Z.M."/>
            <person name="Ba J.G."/>
            <person name="Yim A.K."/>
            <person name="Ouyang C.Y."/>
            <person name="Ngai S.M."/>
            <person name="Chan T.F."/>
            <person name="Leung E.L."/>
            <person name="Liu L."/>
            <person name="Liu Z.G."/>
            <person name="Tsui S.K."/>
        </authorList>
    </citation>
    <scope>NUCLEOTIDE SEQUENCE [LARGE SCALE GENOMIC DNA]</scope>
    <source>
        <strain evidence="4">Derp</strain>
    </source>
</reference>
<evidence type="ECO:0000256" key="1">
    <source>
        <dbReference type="SAM" id="Coils"/>
    </source>
</evidence>
<feature type="non-terminal residue" evidence="4">
    <location>
        <position position="1"/>
    </location>
</feature>
<evidence type="ECO:0000313" key="5">
    <source>
        <dbReference type="Proteomes" id="UP000887458"/>
    </source>
</evidence>
<feature type="region of interest" description="Disordered" evidence="2">
    <location>
        <begin position="620"/>
        <end position="651"/>
    </location>
</feature>
<feature type="transmembrane region" description="Helical" evidence="3">
    <location>
        <begin position="889"/>
        <end position="907"/>
    </location>
</feature>
<keyword evidence="3" id="KW-1133">Transmembrane helix</keyword>
<reference evidence="4 5" key="2">
    <citation type="journal article" date="2022" name="Mol. Biol. Evol.">
        <title>Comparative Genomics Reveals Insights into the Divergent Evolution of Astigmatic Mites and Household Pest Adaptations.</title>
        <authorList>
            <person name="Xiong Q."/>
            <person name="Wan A.T."/>
            <person name="Liu X."/>
            <person name="Fung C.S."/>
            <person name="Xiao X."/>
            <person name="Malainual N."/>
            <person name="Hou J."/>
            <person name="Wang L."/>
            <person name="Wang M."/>
            <person name="Yang K.Y."/>
            <person name="Cui Y."/>
            <person name="Leung E.L."/>
            <person name="Nong W."/>
            <person name="Shin S.K."/>
            <person name="Au S.W."/>
            <person name="Jeong K.Y."/>
            <person name="Chew F.T."/>
            <person name="Hui J.H."/>
            <person name="Leung T.F."/>
            <person name="Tungtrongchitr A."/>
            <person name="Zhong N."/>
            <person name="Liu Z."/>
            <person name="Tsui S.K."/>
        </authorList>
    </citation>
    <scope>NUCLEOTIDE SEQUENCE [LARGE SCALE GENOMIC DNA]</scope>
    <source>
        <strain evidence="4">Derp</strain>
    </source>
</reference>
<keyword evidence="5" id="KW-1185">Reference proteome</keyword>
<gene>
    <name evidence="4" type="ORF">DERP_005034</name>
</gene>
<dbReference type="EMBL" id="NJHN03000017">
    <property type="protein sequence ID" value="KAH9425816.1"/>
    <property type="molecule type" value="Genomic_DNA"/>
</dbReference>
<feature type="compositionally biased region" description="Low complexity" evidence="2">
    <location>
        <begin position="703"/>
        <end position="714"/>
    </location>
</feature>
<dbReference type="Proteomes" id="UP000887458">
    <property type="component" value="Unassembled WGS sequence"/>
</dbReference>
<feature type="region of interest" description="Disordered" evidence="2">
    <location>
        <begin position="186"/>
        <end position="220"/>
    </location>
</feature>
<organism evidence="4 5">
    <name type="scientific">Dermatophagoides pteronyssinus</name>
    <name type="common">European house dust mite</name>
    <dbReference type="NCBI Taxonomy" id="6956"/>
    <lineage>
        <taxon>Eukaryota</taxon>
        <taxon>Metazoa</taxon>
        <taxon>Ecdysozoa</taxon>
        <taxon>Arthropoda</taxon>
        <taxon>Chelicerata</taxon>
        <taxon>Arachnida</taxon>
        <taxon>Acari</taxon>
        <taxon>Acariformes</taxon>
        <taxon>Sarcoptiformes</taxon>
        <taxon>Astigmata</taxon>
        <taxon>Psoroptidia</taxon>
        <taxon>Analgoidea</taxon>
        <taxon>Pyroglyphidae</taxon>
        <taxon>Dermatophagoidinae</taxon>
        <taxon>Dermatophagoides</taxon>
    </lineage>
</organism>
<dbReference type="Gene3D" id="1.10.287.1490">
    <property type="match status" value="1"/>
</dbReference>
<feature type="coiled-coil region" evidence="1">
    <location>
        <begin position="725"/>
        <end position="766"/>
    </location>
</feature>
<keyword evidence="3" id="KW-0812">Transmembrane</keyword>